<gene>
    <name evidence="2" type="ORF">RLTM_10113</name>
</gene>
<sequence length="281" mass="31839">MKGKMDPSKAFRIPSLEELPPRETPLRPTTPPLPEFTPTGEGALPALDPKATPAPPPERGPLSLQGELKRTRDQLEKLKVKLAQAEKARAEAVKERDKALQERAALRKQVEALTASHAAMRQALEKAQEDLKILQEELETLKKEKGELETLRKERDELFARAARWEKAEVLRERLQEPFPLEAFFRMLFVPYSELGPGPEVRLLALIEGYRALLQGKEHPMLSRTNRELLSGKPEGIVLLGVERLLLDLAESPLPRWLKTHAWLAEAFLTREKLSSPREEA</sequence>
<dbReference type="PATRIC" id="fig|456163.3.peg.2228"/>
<evidence type="ECO:0000313" key="2">
    <source>
        <dbReference type="EMBL" id="EIA38252.1"/>
    </source>
</evidence>
<organism evidence="2 3">
    <name type="scientific">Thermus parvatiensis</name>
    <dbReference type="NCBI Taxonomy" id="456163"/>
    <lineage>
        <taxon>Bacteria</taxon>
        <taxon>Thermotogati</taxon>
        <taxon>Deinococcota</taxon>
        <taxon>Deinococci</taxon>
        <taxon>Thermales</taxon>
        <taxon>Thermaceae</taxon>
        <taxon>Thermus</taxon>
    </lineage>
</organism>
<evidence type="ECO:0000313" key="3">
    <source>
        <dbReference type="Proteomes" id="UP000053186"/>
    </source>
</evidence>
<evidence type="ECO:0000256" key="1">
    <source>
        <dbReference type="SAM" id="MobiDB-lite"/>
    </source>
</evidence>
<feature type="region of interest" description="Disordered" evidence="1">
    <location>
        <begin position="1"/>
        <end position="71"/>
    </location>
</feature>
<comment type="caution">
    <text evidence="2">The sequence shown here is derived from an EMBL/GenBank/DDBJ whole genome shotgun (WGS) entry which is preliminary data.</text>
</comment>
<proteinExistence type="predicted"/>
<name>H7GI97_9DEIN</name>
<protein>
    <submittedName>
        <fullName evidence="2">Uncharacterized protein</fullName>
    </submittedName>
</protein>
<dbReference type="AlphaFoldDB" id="H7GI97"/>
<dbReference type="Proteomes" id="UP000053186">
    <property type="component" value="Unassembled WGS sequence"/>
</dbReference>
<keyword evidence="3" id="KW-1185">Reference proteome</keyword>
<dbReference type="EMBL" id="AIJQ01000017">
    <property type="protein sequence ID" value="EIA38252.1"/>
    <property type="molecule type" value="Genomic_DNA"/>
</dbReference>
<reference evidence="2 3" key="1">
    <citation type="journal article" date="2012" name="J. Bacteriol.">
        <title>Draft genome sequence of Thermus sp. strain RL, isolated from a hot water spring located atop the Himalayan ranges at Manikaran, India.</title>
        <authorList>
            <person name="Dwivedi V."/>
            <person name="Sangwan N."/>
            <person name="Nigam A."/>
            <person name="Garg N."/>
            <person name="Niharika N."/>
            <person name="Khurana P."/>
            <person name="Khurana J.P."/>
            <person name="Lal R."/>
        </authorList>
    </citation>
    <scope>NUCLEOTIDE SEQUENCE [LARGE SCALE GENOMIC DNA]</scope>
    <source>
        <strain evidence="2 3">RL</strain>
    </source>
</reference>
<accession>H7GI97</accession>